<dbReference type="AlphaFoldDB" id="A0A5C5UZX7"/>
<dbReference type="InterPro" id="IPR012495">
    <property type="entry name" value="TadE-like_dom"/>
</dbReference>
<accession>A0A5C5UZX7</accession>
<dbReference type="EMBL" id="SIHJ01000004">
    <property type="protein sequence ID" value="TWT31180.1"/>
    <property type="molecule type" value="Genomic_DNA"/>
</dbReference>
<dbReference type="RefSeq" id="WP_146568367.1">
    <property type="nucleotide sequence ID" value="NZ_SIHJ01000004.1"/>
</dbReference>
<dbReference type="OrthoDB" id="271198at2"/>
<proteinExistence type="predicted"/>
<keyword evidence="4" id="KW-1185">Reference proteome</keyword>
<dbReference type="Pfam" id="PF07811">
    <property type="entry name" value="TadE"/>
    <property type="match status" value="1"/>
</dbReference>
<evidence type="ECO:0000259" key="2">
    <source>
        <dbReference type="Pfam" id="PF07811"/>
    </source>
</evidence>
<name>A0A5C5UZX7_9BACT</name>
<evidence type="ECO:0000313" key="3">
    <source>
        <dbReference type="EMBL" id="TWT31180.1"/>
    </source>
</evidence>
<dbReference type="Proteomes" id="UP000316714">
    <property type="component" value="Unassembled WGS sequence"/>
</dbReference>
<protein>
    <submittedName>
        <fullName evidence="3">TadE-like protein</fullName>
    </submittedName>
</protein>
<evidence type="ECO:0000256" key="1">
    <source>
        <dbReference type="SAM" id="Phobius"/>
    </source>
</evidence>
<gene>
    <name evidence="3" type="ORF">KOR34_45560</name>
</gene>
<comment type="caution">
    <text evidence="3">The sequence shown here is derived from an EMBL/GenBank/DDBJ whole genome shotgun (WGS) entry which is preliminary data.</text>
</comment>
<reference evidence="3 4" key="1">
    <citation type="submission" date="2019-02" db="EMBL/GenBank/DDBJ databases">
        <title>Deep-cultivation of Planctomycetes and their phenomic and genomic characterization uncovers novel biology.</title>
        <authorList>
            <person name="Wiegand S."/>
            <person name="Jogler M."/>
            <person name="Boedeker C."/>
            <person name="Pinto D."/>
            <person name="Vollmers J."/>
            <person name="Rivas-Marin E."/>
            <person name="Kohn T."/>
            <person name="Peeters S.H."/>
            <person name="Heuer A."/>
            <person name="Rast P."/>
            <person name="Oberbeckmann S."/>
            <person name="Bunk B."/>
            <person name="Jeske O."/>
            <person name="Meyerdierks A."/>
            <person name="Storesund J.E."/>
            <person name="Kallscheuer N."/>
            <person name="Luecker S."/>
            <person name="Lage O.M."/>
            <person name="Pohl T."/>
            <person name="Merkel B.J."/>
            <person name="Hornburger P."/>
            <person name="Mueller R.-W."/>
            <person name="Bruemmer F."/>
            <person name="Labrenz M."/>
            <person name="Spormann A.M."/>
            <person name="Op Den Camp H."/>
            <person name="Overmann J."/>
            <person name="Amann R."/>
            <person name="Jetten M.S.M."/>
            <person name="Mascher T."/>
            <person name="Medema M.H."/>
            <person name="Devos D.P."/>
            <person name="Kaster A.-K."/>
            <person name="Ovreas L."/>
            <person name="Rohde M."/>
            <person name="Galperin M.Y."/>
            <person name="Jogler C."/>
        </authorList>
    </citation>
    <scope>NUCLEOTIDE SEQUENCE [LARGE SCALE GENOMIC DNA]</scope>
    <source>
        <strain evidence="3 4">KOR34</strain>
    </source>
</reference>
<keyword evidence="1" id="KW-0472">Membrane</keyword>
<keyword evidence="1" id="KW-0812">Transmembrane</keyword>
<keyword evidence="1" id="KW-1133">Transmembrane helix</keyword>
<feature type="domain" description="TadE-like" evidence="2">
    <location>
        <begin position="12"/>
        <end position="54"/>
    </location>
</feature>
<sequence length="136" mass="14852">MIKKQPAANRRGAVVVEFAIIAPVFFMVIFAMFEFSRLNVLRHTADNAAYEAARLAIVPGATAADAENEANRILRIVGARDAVVTVTPAVIDRSTTEVTVEVAVPLNTNGLVTPRFTRGRTLQSRSTLRTERVSTR</sequence>
<organism evidence="3 4">
    <name type="scientific">Posidoniimonas corsicana</name>
    <dbReference type="NCBI Taxonomy" id="1938618"/>
    <lineage>
        <taxon>Bacteria</taxon>
        <taxon>Pseudomonadati</taxon>
        <taxon>Planctomycetota</taxon>
        <taxon>Planctomycetia</taxon>
        <taxon>Pirellulales</taxon>
        <taxon>Lacipirellulaceae</taxon>
        <taxon>Posidoniimonas</taxon>
    </lineage>
</organism>
<evidence type="ECO:0000313" key="4">
    <source>
        <dbReference type="Proteomes" id="UP000316714"/>
    </source>
</evidence>
<feature type="transmembrane region" description="Helical" evidence="1">
    <location>
        <begin position="12"/>
        <end position="33"/>
    </location>
</feature>